<keyword evidence="3" id="KW-1185">Reference proteome</keyword>
<dbReference type="AlphaFoldDB" id="A0AAV2BRK5"/>
<gene>
    <name evidence="2" type="ORF">LARSCL_LOCUS20816</name>
</gene>
<reference evidence="2 3" key="1">
    <citation type="submission" date="2024-04" db="EMBL/GenBank/DDBJ databases">
        <authorList>
            <person name="Rising A."/>
            <person name="Reimegard J."/>
            <person name="Sonavane S."/>
            <person name="Akerstrom W."/>
            <person name="Nylinder S."/>
            <person name="Hedman E."/>
            <person name="Kallberg Y."/>
        </authorList>
    </citation>
    <scope>NUCLEOTIDE SEQUENCE [LARGE SCALE GENOMIC DNA]</scope>
</reference>
<evidence type="ECO:0000313" key="3">
    <source>
        <dbReference type="Proteomes" id="UP001497382"/>
    </source>
</evidence>
<sequence length="85" mass="9238">MENGMPCYSTPMHAYRPHQADSHAYRASSQGSSICRPTHPGLSLAPPPPPWYPTEGPCHINSSSTPWYPPSSSISSPYSANKPQN</sequence>
<feature type="region of interest" description="Disordered" evidence="1">
    <location>
        <begin position="19"/>
        <end position="85"/>
    </location>
</feature>
<comment type="caution">
    <text evidence="2">The sequence shown here is derived from an EMBL/GenBank/DDBJ whole genome shotgun (WGS) entry which is preliminary data.</text>
</comment>
<proteinExistence type="predicted"/>
<feature type="compositionally biased region" description="Low complexity" evidence="1">
    <location>
        <begin position="53"/>
        <end position="79"/>
    </location>
</feature>
<evidence type="ECO:0000256" key="1">
    <source>
        <dbReference type="SAM" id="MobiDB-lite"/>
    </source>
</evidence>
<dbReference type="Proteomes" id="UP001497382">
    <property type="component" value="Unassembled WGS sequence"/>
</dbReference>
<organism evidence="2 3">
    <name type="scientific">Larinioides sclopetarius</name>
    <dbReference type="NCBI Taxonomy" id="280406"/>
    <lineage>
        <taxon>Eukaryota</taxon>
        <taxon>Metazoa</taxon>
        <taxon>Ecdysozoa</taxon>
        <taxon>Arthropoda</taxon>
        <taxon>Chelicerata</taxon>
        <taxon>Arachnida</taxon>
        <taxon>Araneae</taxon>
        <taxon>Araneomorphae</taxon>
        <taxon>Entelegynae</taxon>
        <taxon>Araneoidea</taxon>
        <taxon>Araneidae</taxon>
        <taxon>Larinioides</taxon>
    </lineage>
</organism>
<dbReference type="EMBL" id="CAXIEN010000460">
    <property type="protein sequence ID" value="CAL1298365.1"/>
    <property type="molecule type" value="Genomic_DNA"/>
</dbReference>
<feature type="non-terminal residue" evidence="2">
    <location>
        <position position="85"/>
    </location>
</feature>
<name>A0AAV2BRK5_9ARAC</name>
<protein>
    <submittedName>
        <fullName evidence="2">Uncharacterized protein</fullName>
    </submittedName>
</protein>
<accession>A0AAV2BRK5</accession>
<evidence type="ECO:0000313" key="2">
    <source>
        <dbReference type="EMBL" id="CAL1298365.1"/>
    </source>
</evidence>